<keyword evidence="2" id="KW-1185">Reference proteome</keyword>
<feature type="compositionally biased region" description="Basic and acidic residues" evidence="1">
    <location>
        <begin position="1233"/>
        <end position="1244"/>
    </location>
</feature>
<name>A0A6J1Q990_9HYME</name>
<feature type="region of interest" description="Disordered" evidence="1">
    <location>
        <begin position="933"/>
        <end position="952"/>
    </location>
</feature>
<proteinExistence type="predicted"/>
<dbReference type="RefSeq" id="XP_024878233.1">
    <property type="nucleotide sequence ID" value="XM_025022465.1"/>
</dbReference>
<feature type="region of interest" description="Disordered" evidence="1">
    <location>
        <begin position="1193"/>
        <end position="1253"/>
    </location>
</feature>
<feature type="compositionally biased region" description="Basic residues" evidence="1">
    <location>
        <begin position="495"/>
        <end position="513"/>
    </location>
</feature>
<gene>
    <name evidence="3" type="primary">LOC112458705</name>
</gene>
<feature type="compositionally biased region" description="Basic and acidic residues" evidence="1">
    <location>
        <begin position="1216"/>
        <end position="1225"/>
    </location>
</feature>
<dbReference type="GeneID" id="112458705"/>
<feature type="compositionally biased region" description="Basic and acidic residues" evidence="1">
    <location>
        <begin position="1198"/>
        <end position="1209"/>
    </location>
</feature>
<dbReference type="OrthoDB" id="7617269at2759"/>
<organism evidence="2 3">
    <name type="scientific">Temnothorax curvispinosus</name>
    <dbReference type="NCBI Taxonomy" id="300111"/>
    <lineage>
        <taxon>Eukaryota</taxon>
        <taxon>Metazoa</taxon>
        <taxon>Ecdysozoa</taxon>
        <taxon>Arthropoda</taxon>
        <taxon>Hexapoda</taxon>
        <taxon>Insecta</taxon>
        <taxon>Pterygota</taxon>
        <taxon>Neoptera</taxon>
        <taxon>Endopterygota</taxon>
        <taxon>Hymenoptera</taxon>
        <taxon>Apocrita</taxon>
        <taxon>Aculeata</taxon>
        <taxon>Formicoidea</taxon>
        <taxon>Formicidae</taxon>
        <taxon>Myrmicinae</taxon>
        <taxon>Temnothorax</taxon>
    </lineage>
</organism>
<evidence type="ECO:0000313" key="3">
    <source>
        <dbReference type="RefSeq" id="XP_024878233.1"/>
    </source>
</evidence>
<reference evidence="3" key="1">
    <citation type="submission" date="2025-08" db="UniProtKB">
        <authorList>
            <consortium name="RefSeq"/>
        </authorList>
    </citation>
    <scope>IDENTIFICATION</scope>
    <source>
        <tissue evidence="3">Whole body</tissue>
    </source>
</reference>
<dbReference type="Proteomes" id="UP000504618">
    <property type="component" value="Unplaced"/>
</dbReference>
<feature type="region of interest" description="Disordered" evidence="1">
    <location>
        <begin position="495"/>
        <end position="519"/>
    </location>
</feature>
<accession>A0A6J1Q990</accession>
<evidence type="ECO:0000256" key="1">
    <source>
        <dbReference type="SAM" id="MobiDB-lite"/>
    </source>
</evidence>
<sequence length="1330" mass="149916">MENCIVNDNINNDFLSQSYSQGIERITGTKDSTFNFQIPKELLEVREKTWSNLFDKYSKEMSDDIELNVDTLEPEEEEEEKAISEEEYSCGQRIPMRKPATLVQYWINTGNPPYKVLLDENELSESGSSLSEKETTSLLGSPVTNAVNAVNSVNTIDAGDKRKDSSCSSVDTAAYILSNANVTKKADTIAIIEGAKCIEAKSLKEVSIKDVGASSDDKIECIETTRMNCVIHDDDSNVDVDVDVDGDVDDADSNVDVDVEVDDADSNVDVDVEVEVDDVDVDVDVDADVDADADADADVDDVVVEMDVDVDVDVDVSDTELYPMSRTKSTATEICDGAVASTLVSANAIQSNIYSQSEETDNIDESTTSQRNLDVQTIDDIASIFRQFDKTSKRLVENDKSNDVSGQDRMLEMDTFHGRQVSETSDVAREIIAKDTSLTAFHRKKLYTGRDSPVDLILTETHGTSRLSGTKQSLHPALDPDGTIKRKNTVLVHKGKNKRSLSVKRSLGSKKRKEGRELSCTSNKTITDISNKYTNDNRIQDSNIDSSSKSLSAFQNNLDRRRDDKPFRECDDTNVSINNEKRKQNLPSLNLKPIVLLERIKPFKRRKLKFGKYLKNTHIAQKKNVHNDGRLKKFKRLDSCEIENLEVETIDSDESTILICQCNINASQHASSLSDCSLNLRLNIEDNFSASNAERKGGELSSLRDTDASQNKELRIVEELPRLLTRDCTNTAMKSQVSNKNNAICVRNKSKTYSYLYGKDKMDNDVKLREIKVLLERLPLSAKNCTSTTMKMQALNKNDAIWQKGISNKSKAHFSNPYGANKKDNEKLREIKVVLERLPGNICLKEISNVTNTNSFPNEKKISRNTSLQTNRKRESQIRKSSKILAHENGAAIGPVRNNYSLRMNAKSNENNDKIGDIFDIVAESGNQVFDRSKTESDSTFQQETFRHKNRSEASQDKYSVLSFTSDEDDFVRSIQYPRKRSKVSIDDDILDKPNIAEKIFCDQTKLIISNKNNDRSSRNLSMVIRSSEETVQRDIGSIKEKKECSGVVEIKSFDGTRTTDAADSLRIRKNERFVFFSSEDDNDFAVDNSDKRRARISFLDSKKNKINNNSRKSSNGAITKNGIDRKDVHVMFFQTKTFDTNSSDSEESNSSSTFKALKSSIRNRLRHHNRVNPEEIFNDSVAKRYSKRYSSSLNSSLEKHNRVHDVRTRSTPIDEEAKANERLANEGSNGDFKSRIRDTRKDASSSSPINDVRNTCKTQHVREKMFSNARHLEATNLDRSLPEHKEISDKSKNSLVIPHDETYVTPTVRKLLTFQTKSYYDSSDSNETL</sequence>
<protein>
    <submittedName>
        <fullName evidence="3">Uncharacterized protein LOC112458705</fullName>
    </submittedName>
</protein>
<evidence type="ECO:0000313" key="2">
    <source>
        <dbReference type="Proteomes" id="UP000504618"/>
    </source>
</evidence>